<reference evidence="2 3" key="1">
    <citation type="journal article" date="2023" name="Mol. Biol. Evol.">
        <title>Genomics of Secondarily Temperate Adaptation in the Only Non-Antarctic Icefish.</title>
        <authorList>
            <person name="Rivera-Colon A.G."/>
            <person name="Rayamajhi N."/>
            <person name="Minhas B.F."/>
            <person name="Madrigal G."/>
            <person name="Bilyk K.T."/>
            <person name="Yoon V."/>
            <person name="Hune M."/>
            <person name="Gregory S."/>
            <person name="Cheng C.H.C."/>
            <person name="Catchen J.M."/>
        </authorList>
    </citation>
    <scope>NUCLEOTIDE SEQUENCE [LARGE SCALE GENOMIC DNA]</scope>
    <source>
        <tissue evidence="2">White muscle</tissue>
    </source>
</reference>
<evidence type="ECO:0000313" key="2">
    <source>
        <dbReference type="EMBL" id="KAK5905437.1"/>
    </source>
</evidence>
<organism evidence="2 3">
    <name type="scientific">Champsocephalus gunnari</name>
    <name type="common">Mackerel icefish</name>
    <dbReference type="NCBI Taxonomy" id="52237"/>
    <lineage>
        <taxon>Eukaryota</taxon>
        <taxon>Metazoa</taxon>
        <taxon>Chordata</taxon>
        <taxon>Craniata</taxon>
        <taxon>Vertebrata</taxon>
        <taxon>Euteleostomi</taxon>
        <taxon>Actinopterygii</taxon>
        <taxon>Neopterygii</taxon>
        <taxon>Teleostei</taxon>
        <taxon>Neoteleostei</taxon>
        <taxon>Acanthomorphata</taxon>
        <taxon>Eupercaria</taxon>
        <taxon>Perciformes</taxon>
        <taxon>Notothenioidei</taxon>
        <taxon>Channichthyidae</taxon>
        <taxon>Champsocephalus</taxon>
    </lineage>
</organism>
<keyword evidence="3" id="KW-1185">Reference proteome</keyword>
<dbReference type="Proteomes" id="UP001331515">
    <property type="component" value="Unassembled WGS sequence"/>
</dbReference>
<gene>
    <name evidence="2" type="ORF">CgunFtcFv8_001402</name>
</gene>
<name>A0AAN8H804_CHAGU</name>
<dbReference type="AlphaFoldDB" id="A0AAN8H804"/>
<feature type="region of interest" description="Disordered" evidence="1">
    <location>
        <begin position="29"/>
        <end position="71"/>
    </location>
</feature>
<evidence type="ECO:0000313" key="3">
    <source>
        <dbReference type="Proteomes" id="UP001331515"/>
    </source>
</evidence>
<protein>
    <submittedName>
        <fullName evidence="2">Uncharacterized protein</fullName>
    </submittedName>
</protein>
<sequence length="85" mass="9416">MLFQLLRAPLCGAPSVLPRCCVRSLRSAPCRTPAMRPSVSDQRPEDPEDPEPGGGVEEPEQNAADVHRCRRRGDDRPIVRLRASL</sequence>
<proteinExistence type="predicted"/>
<accession>A0AAN8H804</accession>
<evidence type="ECO:0000256" key="1">
    <source>
        <dbReference type="SAM" id="MobiDB-lite"/>
    </source>
</evidence>
<dbReference type="EMBL" id="JAURVH010001530">
    <property type="protein sequence ID" value="KAK5905437.1"/>
    <property type="molecule type" value="Genomic_DNA"/>
</dbReference>
<comment type="caution">
    <text evidence="2">The sequence shown here is derived from an EMBL/GenBank/DDBJ whole genome shotgun (WGS) entry which is preliminary data.</text>
</comment>